<evidence type="ECO:0000256" key="4">
    <source>
        <dbReference type="ARBA" id="ARBA00022692"/>
    </source>
</evidence>
<evidence type="ECO:0000256" key="10">
    <source>
        <dbReference type="RuleBase" id="RU000594"/>
    </source>
</evidence>
<protein>
    <recommendedName>
        <fullName evidence="9">Lipoprotein signal peptidase</fullName>
        <ecNumber evidence="9">3.4.23.36</ecNumber>
    </recommendedName>
    <alternativeName>
        <fullName evidence="9">Prolipoprotein signal peptidase</fullName>
    </alternativeName>
    <alternativeName>
        <fullName evidence="9">Signal peptidase II</fullName>
        <shortName evidence="9">SPase II</shortName>
    </alternativeName>
</protein>
<dbReference type="Pfam" id="PF01252">
    <property type="entry name" value="Peptidase_A8"/>
    <property type="match status" value="1"/>
</dbReference>
<keyword evidence="2 9" id="KW-1003">Cell membrane</keyword>
<keyword evidence="3 9" id="KW-0645">Protease</keyword>
<keyword evidence="13" id="KW-1185">Reference proteome</keyword>
<dbReference type="PRINTS" id="PR00781">
    <property type="entry name" value="LIPOSIGPTASE"/>
</dbReference>
<accession>A0ABU1IBB3</accession>
<evidence type="ECO:0000256" key="6">
    <source>
        <dbReference type="ARBA" id="ARBA00022801"/>
    </source>
</evidence>
<evidence type="ECO:0000256" key="9">
    <source>
        <dbReference type="HAMAP-Rule" id="MF_00161"/>
    </source>
</evidence>
<dbReference type="InterPro" id="IPR001872">
    <property type="entry name" value="Peptidase_A8"/>
</dbReference>
<dbReference type="Proteomes" id="UP001267710">
    <property type="component" value="Unassembled WGS sequence"/>
</dbReference>
<keyword evidence="6 9" id="KW-0378">Hydrolase</keyword>
<comment type="catalytic activity">
    <reaction evidence="9 10">
        <text>Release of signal peptides from bacterial membrane prolipoproteins. Hydrolyzes -Xaa-Yaa-Zaa-|-(S,diacylglyceryl)Cys-, in which Xaa is hydrophobic (preferably Leu), and Yaa (Ala or Ser) and Zaa (Gly or Ala) have small, neutral side chains.</text>
        <dbReference type="EC" id="3.4.23.36"/>
    </reaction>
</comment>
<dbReference type="PANTHER" id="PTHR33695">
    <property type="entry name" value="LIPOPROTEIN SIGNAL PEPTIDASE"/>
    <property type="match status" value="1"/>
</dbReference>
<keyword evidence="5 9" id="KW-0064">Aspartyl protease</keyword>
<dbReference type="NCBIfam" id="TIGR00077">
    <property type="entry name" value="lspA"/>
    <property type="match status" value="1"/>
</dbReference>
<dbReference type="RefSeq" id="WP_309828717.1">
    <property type="nucleotide sequence ID" value="NZ_JAVIZX010000001.1"/>
</dbReference>
<feature type="active site" evidence="9">
    <location>
        <position position="144"/>
    </location>
</feature>
<dbReference type="EC" id="3.4.23.36" evidence="9"/>
<feature type="active site" evidence="9">
    <location>
        <position position="126"/>
    </location>
</feature>
<evidence type="ECO:0000313" key="12">
    <source>
        <dbReference type="EMBL" id="MDR6214515.1"/>
    </source>
</evidence>
<dbReference type="PROSITE" id="PS00855">
    <property type="entry name" value="SPASE_II"/>
    <property type="match status" value="1"/>
</dbReference>
<dbReference type="PANTHER" id="PTHR33695:SF1">
    <property type="entry name" value="LIPOPROTEIN SIGNAL PEPTIDASE"/>
    <property type="match status" value="1"/>
</dbReference>
<keyword evidence="8 9" id="KW-0472">Membrane</keyword>
<name>A0ABU1IBB3_9BURK</name>
<dbReference type="EMBL" id="JAVIZX010000001">
    <property type="protein sequence ID" value="MDR6214515.1"/>
    <property type="molecule type" value="Genomic_DNA"/>
</dbReference>
<dbReference type="GO" id="GO:0004190">
    <property type="term" value="F:aspartic-type endopeptidase activity"/>
    <property type="evidence" value="ECO:0007669"/>
    <property type="project" value="UniProtKB-EC"/>
</dbReference>
<reference evidence="12 13" key="1">
    <citation type="submission" date="2023-08" db="EMBL/GenBank/DDBJ databases">
        <title>Functional and genomic diversity of the sorghum phyllosphere microbiome.</title>
        <authorList>
            <person name="Shade A."/>
        </authorList>
    </citation>
    <scope>NUCLEOTIDE SEQUENCE [LARGE SCALE GENOMIC DNA]</scope>
    <source>
        <strain evidence="12 13">SORGH_AS_0335</strain>
    </source>
</reference>
<proteinExistence type="inferred from homology"/>
<evidence type="ECO:0000256" key="3">
    <source>
        <dbReference type="ARBA" id="ARBA00022670"/>
    </source>
</evidence>
<comment type="similarity">
    <text evidence="1 9 11">Belongs to the peptidase A8 family.</text>
</comment>
<keyword evidence="4 9" id="KW-0812">Transmembrane</keyword>
<gene>
    <name evidence="9" type="primary">lspA</name>
    <name evidence="12" type="ORF">QE399_002204</name>
</gene>
<feature type="transmembrane region" description="Helical" evidence="9">
    <location>
        <begin position="136"/>
        <end position="156"/>
    </location>
</feature>
<sequence length="166" mass="18408">MARASSSALGGKLWPWLAWALVLLILDQLTKTLILGYYRLGDATYITSFFNIVRAHNTGAAFSFLADAGGWQRWLFTGIGVVATLFILWQLRAHPEQKLFCFSLSSILGGAVGNVVDRMMHGYVVDFLDFHIGSWHFPAFNIADSAITVGAACLILDELLRVKRSR</sequence>
<feature type="transmembrane region" description="Helical" evidence="9">
    <location>
        <begin position="98"/>
        <end position="116"/>
    </location>
</feature>
<comment type="pathway">
    <text evidence="9">Protein modification; lipoprotein biosynthesis (signal peptide cleavage).</text>
</comment>
<evidence type="ECO:0000256" key="5">
    <source>
        <dbReference type="ARBA" id="ARBA00022750"/>
    </source>
</evidence>
<evidence type="ECO:0000256" key="7">
    <source>
        <dbReference type="ARBA" id="ARBA00022989"/>
    </source>
</evidence>
<comment type="subcellular location">
    <subcellularLocation>
        <location evidence="9">Cell membrane</location>
        <topology evidence="9">Multi-pass membrane protein</topology>
    </subcellularLocation>
</comment>
<evidence type="ECO:0000313" key="13">
    <source>
        <dbReference type="Proteomes" id="UP001267710"/>
    </source>
</evidence>
<evidence type="ECO:0000256" key="1">
    <source>
        <dbReference type="ARBA" id="ARBA00006139"/>
    </source>
</evidence>
<comment type="caution">
    <text evidence="12">The sequence shown here is derived from an EMBL/GenBank/DDBJ whole genome shotgun (WGS) entry which is preliminary data.</text>
</comment>
<comment type="function">
    <text evidence="9 10">This protein specifically catalyzes the removal of signal peptides from prolipoproteins.</text>
</comment>
<organism evidence="12 13">
    <name type="scientific">Paracidovorax wautersii</name>
    <dbReference type="NCBI Taxonomy" id="1177982"/>
    <lineage>
        <taxon>Bacteria</taxon>
        <taxon>Pseudomonadati</taxon>
        <taxon>Pseudomonadota</taxon>
        <taxon>Betaproteobacteria</taxon>
        <taxon>Burkholderiales</taxon>
        <taxon>Comamonadaceae</taxon>
        <taxon>Paracidovorax</taxon>
    </lineage>
</organism>
<feature type="transmembrane region" description="Helical" evidence="9">
    <location>
        <begin position="71"/>
        <end position="91"/>
    </location>
</feature>
<evidence type="ECO:0000256" key="11">
    <source>
        <dbReference type="RuleBase" id="RU004181"/>
    </source>
</evidence>
<evidence type="ECO:0000256" key="8">
    <source>
        <dbReference type="ARBA" id="ARBA00023136"/>
    </source>
</evidence>
<evidence type="ECO:0000256" key="2">
    <source>
        <dbReference type="ARBA" id="ARBA00022475"/>
    </source>
</evidence>
<keyword evidence="7 9" id="KW-1133">Transmembrane helix</keyword>
<feature type="transmembrane region" description="Helical" evidence="9">
    <location>
        <begin position="16"/>
        <end position="38"/>
    </location>
</feature>
<dbReference type="HAMAP" id="MF_00161">
    <property type="entry name" value="LspA"/>
    <property type="match status" value="1"/>
</dbReference>